<evidence type="ECO:0000256" key="3">
    <source>
        <dbReference type="SAM" id="MobiDB-lite"/>
    </source>
</evidence>
<dbReference type="InterPro" id="IPR035914">
    <property type="entry name" value="Sperma_CUB_dom_sf"/>
</dbReference>
<dbReference type="InterPro" id="IPR016187">
    <property type="entry name" value="CTDL_fold"/>
</dbReference>
<dbReference type="WBParaSite" id="PSAMB.scaffold79size86887.g1437.t1">
    <property type="protein sequence ID" value="PSAMB.scaffold79size86887.g1437.t1"/>
    <property type="gene ID" value="PSAMB.scaffold79size86887.g1437"/>
</dbReference>
<organism evidence="7 8">
    <name type="scientific">Plectus sambesii</name>
    <dbReference type="NCBI Taxonomy" id="2011161"/>
    <lineage>
        <taxon>Eukaryota</taxon>
        <taxon>Metazoa</taxon>
        <taxon>Ecdysozoa</taxon>
        <taxon>Nematoda</taxon>
        <taxon>Chromadorea</taxon>
        <taxon>Plectida</taxon>
        <taxon>Plectina</taxon>
        <taxon>Plectoidea</taxon>
        <taxon>Plectidae</taxon>
        <taxon>Plectus</taxon>
    </lineage>
</organism>
<dbReference type="Gene3D" id="3.10.100.10">
    <property type="entry name" value="Mannose-Binding Protein A, subunit A"/>
    <property type="match status" value="1"/>
</dbReference>
<dbReference type="PROSITE" id="PS01180">
    <property type="entry name" value="CUB"/>
    <property type="match status" value="1"/>
</dbReference>
<accession>A0A914XGD2</accession>
<evidence type="ECO:0000313" key="8">
    <source>
        <dbReference type="WBParaSite" id="PSAMB.scaffold79size86887.g1437.t1"/>
    </source>
</evidence>
<feature type="compositionally biased region" description="Low complexity" evidence="3">
    <location>
        <begin position="158"/>
        <end position="188"/>
    </location>
</feature>
<dbReference type="SMART" id="SM00042">
    <property type="entry name" value="CUB"/>
    <property type="match status" value="1"/>
</dbReference>
<sequence>MTLLSLIISSLVVFASSLTSAAVQEQCDEGFVFSSQDNRCYYASHKALTWEAANQACHELNSQLVVIPDHSTQGAVDLLLSSHSRLGVYWIGRQRKGGVELWLGKHPLKHSNLAKKSTVDHIKCAGMVSGKTDRAVQDYFSCTNKYFFICQAACCTSTSTSSSTTRTTPKTSRTTPTTTRSTTRMTTTGPNKCPSAGQPVYGPLSGIVSSPNYPSQYFNNANCVYTIIMQSGAATLTFNAFNTEACCDFLYIYNGPTTSYPLIKKLSGTGYAGTTYKATSNSMTLWFTTDASGTSSGWQANYYSS</sequence>
<feature type="signal peptide" evidence="4">
    <location>
        <begin position="1"/>
        <end position="17"/>
    </location>
</feature>
<name>A0A914XGD2_9BILA</name>
<dbReference type="SMART" id="SM00034">
    <property type="entry name" value="CLECT"/>
    <property type="match status" value="1"/>
</dbReference>
<evidence type="ECO:0000313" key="7">
    <source>
        <dbReference type="Proteomes" id="UP000887566"/>
    </source>
</evidence>
<keyword evidence="4" id="KW-0732">Signal</keyword>
<dbReference type="PANTHER" id="PTHR22991">
    <property type="entry name" value="PROTEIN CBG13490"/>
    <property type="match status" value="1"/>
</dbReference>
<dbReference type="InterPro" id="IPR050976">
    <property type="entry name" value="Snaclec"/>
</dbReference>
<dbReference type="InterPro" id="IPR000859">
    <property type="entry name" value="CUB_dom"/>
</dbReference>
<dbReference type="Pfam" id="PF00431">
    <property type="entry name" value="CUB"/>
    <property type="match status" value="1"/>
</dbReference>
<feature type="domain" description="CUB" evidence="5">
    <location>
        <begin position="193"/>
        <end position="305"/>
    </location>
</feature>
<dbReference type="CDD" id="cd00041">
    <property type="entry name" value="CUB"/>
    <property type="match status" value="1"/>
</dbReference>
<dbReference type="AlphaFoldDB" id="A0A914XGD2"/>
<dbReference type="PROSITE" id="PS50041">
    <property type="entry name" value="C_TYPE_LECTIN_2"/>
    <property type="match status" value="1"/>
</dbReference>
<evidence type="ECO:0000256" key="1">
    <source>
        <dbReference type="ARBA" id="ARBA00023157"/>
    </source>
</evidence>
<dbReference type="SUPFAM" id="SSF49854">
    <property type="entry name" value="Spermadhesin, CUB domain"/>
    <property type="match status" value="1"/>
</dbReference>
<feature type="domain" description="C-type lectin" evidence="6">
    <location>
        <begin position="36"/>
        <end position="151"/>
    </location>
</feature>
<comment type="caution">
    <text evidence="2">Lacks conserved residue(s) required for the propagation of feature annotation.</text>
</comment>
<dbReference type="InterPro" id="IPR001304">
    <property type="entry name" value="C-type_lectin-like"/>
</dbReference>
<dbReference type="Pfam" id="PF00059">
    <property type="entry name" value="Lectin_C"/>
    <property type="match status" value="1"/>
</dbReference>
<feature type="chain" id="PRO_5036873293" evidence="4">
    <location>
        <begin position="18"/>
        <end position="305"/>
    </location>
</feature>
<protein>
    <submittedName>
        <fullName evidence="8">Uncharacterized protein</fullName>
    </submittedName>
</protein>
<dbReference type="PANTHER" id="PTHR22991:SF40">
    <property type="entry name" value="PROTEIN CBG13490"/>
    <property type="match status" value="1"/>
</dbReference>
<reference evidence="8" key="1">
    <citation type="submission" date="2022-11" db="UniProtKB">
        <authorList>
            <consortium name="WormBaseParasite"/>
        </authorList>
    </citation>
    <scope>IDENTIFICATION</scope>
</reference>
<keyword evidence="7" id="KW-1185">Reference proteome</keyword>
<proteinExistence type="predicted"/>
<evidence type="ECO:0000259" key="5">
    <source>
        <dbReference type="PROSITE" id="PS01180"/>
    </source>
</evidence>
<dbReference type="Gene3D" id="2.60.120.290">
    <property type="entry name" value="Spermadhesin, CUB domain"/>
    <property type="match status" value="1"/>
</dbReference>
<keyword evidence="1" id="KW-1015">Disulfide bond</keyword>
<evidence type="ECO:0000256" key="4">
    <source>
        <dbReference type="SAM" id="SignalP"/>
    </source>
</evidence>
<dbReference type="Proteomes" id="UP000887566">
    <property type="component" value="Unplaced"/>
</dbReference>
<feature type="region of interest" description="Disordered" evidence="3">
    <location>
        <begin position="158"/>
        <end position="192"/>
    </location>
</feature>
<evidence type="ECO:0000256" key="2">
    <source>
        <dbReference type="PROSITE-ProRule" id="PRU00059"/>
    </source>
</evidence>
<evidence type="ECO:0000259" key="6">
    <source>
        <dbReference type="PROSITE" id="PS50041"/>
    </source>
</evidence>
<dbReference type="InterPro" id="IPR016186">
    <property type="entry name" value="C-type_lectin-like/link_sf"/>
</dbReference>
<dbReference type="SUPFAM" id="SSF56436">
    <property type="entry name" value="C-type lectin-like"/>
    <property type="match status" value="1"/>
</dbReference>